<dbReference type="SUPFAM" id="SSF47769">
    <property type="entry name" value="SAM/Pointed domain"/>
    <property type="match status" value="1"/>
</dbReference>
<dbReference type="FunCoup" id="A0A6P8PIA0">
    <property type="interactions" value="108"/>
</dbReference>
<feature type="compositionally biased region" description="Polar residues" evidence="7">
    <location>
        <begin position="288"/>
        <end position="300"/>
    </location>
</feature>
<dbReference type="InParanoid" id="A0A6P8PIA0"/>
<dbReference type="Pfam" id="PF22975">
    <property type="entry name" value="EPS8_2nd"/>
    <property type="match status" value="1"/>
</dbReference>
<dbReference type="GO" id="GO:0031982">
    <property type="term" value="C:vesicle"/>
    <property type="evidence" value="ECO:0007669"/>
    <property type="project" value="TreeGrafter"/>
</dbReference>
<dbReference type="GO" id="GO:0035023">
    <property type="term" value="P:regulation of Rho protein signal transduction"/>
    <property type="evidence" value="ECO:0007669"/>
    <property type="project" value="TreeGrafter"/>
</dbReference>
<proteinExistence type="inferred from homology"/>
<dbReference type="SMART" id="SM00326">
    <property type="entry name" value="SH3"/>
    <property type="match status" value="1"/>
</dbReference>
<evidence type="ECO:0000313" key="9">
    <source>
        <dbReference type="Proteomes" id="UP000515159"/>
    </source>
</evidence>
<organism evidence="9 10">
    <name type="scientific">Geotrypetes seraphini</name>
    <name type="common">Gaboon caecilian</name>
    <name type="synonym">Caecilia seraphini</name>
    <dbReference type="NCBI Taxonomy" id="260995"/>
    <lineage>
        <taxon>Eukaryota</taxon>
        <taxon>Metazoa</taxon>
        <taxon>Chordata</taxon>
        <taxon>Craniata</taxon>
        <taxon>Vertebrata</taxon>
        <taxon>Euteleostomi</taxon>
        <taxon>Amphibia</taxon>
        <taxon>Gymnophiona</taxon>
        <taxon>Geotrypetes</taxon>
    </lineage>
</organism>
<dbReference type="AlphaFoldDB" id="A0A6P8PIA0"/>
<dbReference type="PANTHER" id="PTHR12287">
    <property type="entry name" value="EPIDERMAL GROWTH FACTOR RECEPTOR KINASE SUBSTRATE EPS8-RELATED PROTEIN"/>
    <property type="match status" value="1"/>
</dbReference>
<evidence type="ECO:0000256" key="6">
    <source>
        <dbReference type="PROSITE-ProRule" id="PRU00192"/>
    </source>
</evidence>
<dbReference type="InterPro" id="IPR013625">
    <property type="entry name" value="PTB"/>
</dbReference>
<accession>A0A6P8PIA0</accession>
<dbReference type="GO" id="GO:0005737">
    <property type="term" value="C:cytoplasm"/>
    <property type="evidence" value="ECO:0007669"/>
    <property type="project" value="UniProtKB-SubCell"/>
</dbReference>
<evidence type="ECO:0000256" key="2">
    <source>
        <dbReference type="ARBA" id="ARBA00006197"/>
    </source>
</evidence>
<keyword evidence="9" id="KW-1185">Reference proteome</keyword>
<evidence type="ECO:0000259" key="8">
    <source>
        <dbReference type="PROSITE" id="PS50002"/>
    </source>
</evidence>
<dbReference type="KEGG" id="gsh:117347503"/>
<dbReference type="InterPro" id="IPR041418">
    <property type="entry name" value="SAM_3"/>
</dbReference>
<dbReference type="InterPro" id="IPR011993">
    <property type="entry name" value="PH-like_dom_sf"/>
</dbReference>
<dbReference type="CDD" id="cd11764">
    <property type="entry name" value="SH3_Eps8"/>
    <property type="match status" value="1"/>
</dbReference>
<dbReference type="OrthoDB" id="4680325at2759"/>
<dbReference type="InterPro" id="IPR039801">
    <property type="entry name" value="EPS8-like"/>
</dbReference>
<dbReference type="CTD" id="79574"/>
<dbReference type="GO" id="GO:1900029">
    <property type="term" value="P:positive regulation of ruffle assembly"/>
    <property type="evidence" value="ECO:0007669"/>
    <property type="project" value="TreeGrafter"/>
</dbReference>
<keyword evidence="5" id="KW-0597">Phosphoprotein</keyword>
<feature type="compositionally biased region" description="Basic and acidic residues" evidence="7">
    <location>
        <begin position="302"/>
        <end position="312"/>
    </location>
</feature>
<dbReference type="InterPro" id="IPR013761">
    <property type="entry name" value="SAM/pointed_sf"/>
</dbReference>
<evidence type="ECO:0000256" key="5">
    <source>
        <dbReference type="ARBA" id="ARBA00022553"/>
    </source>
</evidence>
<dbReference type="InterPro" id="IPR035462">
    <property type="entry name" value="Eps8_SH3"/>
</dbReference>
<sequence>MALTELKGKGGRKVPAPLLCSLDGFLLILDKMELVLFRTSGLEKLNNFMNIMDSSEYTGFPPGESGFARSNSISRPSAQSVYRQRKQYSQALSSLQDGFEHRVEHLFTCEVKDGEVKSVEDCINRLKILEAQGRIWAQDLILRIKDEELLLADIETKEELECFPLGCVQNCCSVLNSCSFNSILAITVRDHHHKENIFLFQCEEIGAELLQVSLEKILEEKKEAWESQYNLRNNLENILSQYTQTRTASKPSRAPQDGWTAEDLTPTFPWSEELQRQEPPATQKLEYDSTSQRQNGSQPPSKEPRSNVESQDQAHDIEVLNHVLSDIEAFMGKVTNSPSVSKKKKKKQKDSPVPEAEYVDIFQKVKFAFNLLGRLQHCMHEPSAPDLVHMVFSVLSLILSDYHQKETASAVICPLLTQAAINLLNSCATPEERTIWKDLGDAWLVTRAQWPNGKDVLMYVPSFSDGWVPPVLQPPHEASKARHYLGEKSPRVDNPPLSDRRTHQPQFMQVMYDFVGRNSKELTLFKGDIVEVLDKSKQWWMVRNRNHEIGYVPNNILEPTNNQSGNRINQSLDPSGALILHNRSRPEEVSAWLRDQGFSKLTVKCLGVLSGEQLLELSKKDLKLVCPEEGEQVFSRLSAMK</sequence>
<dbReference type="PROSITE" id="PS50002">
    <property type="entry name" value="SH3"/>
    <property type="match status" value="1"/>
</dbReference>
<dbReference type="InterPro" id="IPR001452">
    <property type="entry name" value="SH3_domain"/>
</dbReference>
<gene>
    <name evidence="10" type="primary">EPS8L3</name>
</gene>
<dbReference type="InterPro" id="IPR033928">
    <property type="entry name" value="EPS8_PTB"/>
</dbReference>
<evidence type="ECO:0000256" key="7">
    <source>
        <dbReference type="SAM" id="MobiDB-lite"/>
    </source>
</evidence>
<feature type="domain" description="SH3" evidence="8">
    <location>
        <begin position="503"/>
        <end position="562"/>
    </location>
</feature>
<dbReference type="Gene3D" id="1.10.150.50">
    <property type="entry name" value="Transcription Factor, Ets-1"/>
    <property type="match status" value="1"/>
</dbReference>
<keyword evidence="3 6" id="KW-0728">SH3 domain</keyword>
<dbReference type="Pfam" id="PF18016">
    <property type="entry name" value="SAM_3"/>
    <property type="match status" value="1"/>
</dbReference>
<evidence type="ECO:0000256" key="4">
    <source>
        <dbReference type="ARBA" id="ARBA00022490"/>
    </source>
</evidence>
<keyword evidence="4" id="KW-0963">Cytoplasm</keyword>
<dbReference type="Pfam" id="PF08416">
    <property type="entry name" value="PTB"/>
    <property type="match status" value="1"/>
</dbReference>
<dbReference type="PANTHER" id="PTHR12287:SF22">
    <property type="entry name" value="EPIDERMAL GROWTH FACTOR RECEPTOR KINASE SUBSTRATE 8-LIKE PROTEIN 3"/>
    <property type="match status" value="1"/>
</dbReference>
<dbReference type="GO" id="GO:0032587">
    <property type="term" value="C:ruffle membrane"/>
    <property type="evidence" value="ECO:0007669"/>
    <property type="project" value="TreeGrafter"/>
</dbReference>
<dbReference type="RefSeq" id="XP_033774443.1">
    <property type="nucleotide sequence ID" value="XM_033918552.1"/>
</dbReference>
<comment type="similarity">
    <text evidence="2">Belongs to the EPS8 family.</text>
</comment>
<dbReference type="Proteomes" id="UP000515159">
    <property type="component" value="Chromosome 13"/>
</dbReference>
<name>A0A6P8PIA0_GEOSA</name>
<evidence type="ECO:0000256" key="3">
    <source>
        <dbReference type="ARBA" id="ARBA00022443"/>
    </source>
</evidence>
<reference evidence="10" key="1">
    <citation type="submission" date="2025-08" db="UniProtKB">
        <authorList>
            <consortium name="RefSeq"/>
        </authorList>
    </citation>
    <scope>IDENTIFICATION</scope>
</reference>
<evidence type="ECO:0000256" key="1">
    <source>
        <dbReference type="ARBA" id="ARBA00004496"/>
    </source>
</evidence>
<dbReference type="CDD" id="cd01210">
    <property type="entry name" value="PTB_EPS8"/>
    <property type="match status" value="1"/>
</dbReference>
<dbReference type="Gene3D" id="2.30.29.30">
    <property type="entry name" value="Pleckstrin-homology domain (PH domain)/Phosphotyrosine-binding domain (PTB)"/>
    <property type="match status" value="1"/>
</dbReference>
<dbReference type="SUPFAM" id="SSF50729">
    <property type="entry name" value="PH domain-like"/>
    <property type="match status" value="1"/>
</dbReference>
<dbReference type="GeneID" id="117347503"/>
<evidence type="ECO:0000313" key="10">
    <source>
        <dbReference type="RefSeq" id="XP_033774443.1"/>
    </source>
</evidence>
<comment type="subcellular location">
    <subcellularLocation>
        <location evidence="1">Cytoplasm</location>
    </subcellularLocation>
</comment>
<dbReference type="Pfam" id="PF00018">
    <property type="entry name" value="SH3_1"/>
    <property type="match status" value="1"/>
</dbReference>
<dbReference type="InterPro" id="IPR036028">
    <property type="entry name" value="SH3-like_dom_sf"/>
</dbReference>
<dbReference type="SUPFAM" id="SSF50044">
    <property type="entry name" value="SH3-domain"/>
    <property type="match status" value="1"/>
</dbReference>
<feature type="region of interest" description="Disordered" evidence="7">
    <location>
        <begin position="244"/>
        <end position="312"/>
    </location>
</feature>
<dbReference type="Gene3D" id="2.30.30.40">
    <property type="entry name" value="SH3 Domains"/>
    <property type="match status" value="1"/>
</dbReference>
<dbReference type="GO" id="GO:0003779">
    <property type="term" value="F:actin binding"/>
    <property type="evidence" value="ECO:0007669"/>
    <property type="project" value="TreeGrafter"/>
</dbReference>
<dbReference type="GO" id="GO:0007266">
    <property type="term" value="P:Rho protein signal transduction"/>
    <property type="evidence" value="ECO:0007669"/>
    <property type="project" value="TreeGrafter"/>
</dbReference>
<dbReference type="InterPro" id="IPR055093">
    <property type="entry name" value="EPS8_2nd"/>
</dbReference>
<protein>
    <submittedName>
        <fullName evidence="10">Epidermal growth factor receptor kinase substrate 8-like protein 3 isoform X1</fullName>
    </submittedName>
</protein>